<feature type="compositionally biased region" description="Low complexity" evidence="1">
    <location>
        <begin position="84"/>
        <end position="94"/>
    </location>
</feature>
<evidence type="ECO:0000313" key="2">
    <source>
        <dbReference type="EMBL" id="KAJ1149036.1"/>
    </source>
</evidence>
<proteinExistence type="predicted"/>
<dbReference type="Proteomes" id="UP001066276">
    <property type="component" value="Chromosome 5"/>
</dbReference>
<name>A0AAV7RCE3_PLEWA</name>
<dbReference type="AlphaFoldDB" id="A0AAV7RCE3"/>
<feature type="region of interest" description="Disordered" evidence="1">
    <location>
        <begin position="1"/>
        <end position="99"/>
    </location>
</feature>
<protein>
    <submittedName>
        <fullName evidence="2">Uncharacterized protein</fullName>
    </submittedName>
</protein>
<reference evidence="2" key="1">
    <citation type="journal article" date="2022" name="bioRxiv">
        <title>Sequencing and chromosome-scale assembly of the giantPleurodeles waltlgenome.</title>
        <authorList>
            <person name="Brown T."/>
            <person name="Elewa A."/>
            <person name="Iarovenko S."/>
            <person name="Subramanian E."/>
            <person name="Araus A.J."/>
            <person name="Petzold A."/>
            <person name="Susuki M."/>
            <person name="Suzuki K.-i.T."/>
            <person name="Hayashi T."/>
            <person name="Toyoda A."/>
            <person name="Oliveira C."/>
            <person name="Osipova E."/>
            <person name="Leigh N.D."/>
            <person name="Simon A."/>
            <person name="Yun M.H."/>
        </authorList>
    </citation>
    <scope>NUCLEOTIDE SEQUENCE</scope>
    <source>
        <strain evidence="2">20211129_DDA</strain>
        <tissue evidence="2">Liver</tissue>
    </source>
</reference>
<accession>A0AAV7RCE3</accession>
<feature type="compositionally biased region" description="Polar residues" evidence="1">
    <location>
        <begin position="69"/>
        <end position="83"/>
    </location>
</feature>
<gene>
    <name evidence="2" type="ORF">NDU88_001857</name>
</gene>
<sequence length="167" mass="17874">MPKQRGARAGTTTTTVHWAAGDERGGAAASARPLIIFFPTDRRPADGPPPPRGGDRPRRWVPEAVSAGSRGTPQTATCSTQRTAPGRARGGPANPARPPAHSIGVRCWLDPGRQFALWAARFGGETHRTRVRGGRATRALGARSRTTGPLDHKGVRRTLSLVIRRKI</sequence>
<dbReference type="EMBL" id="JANPWB010000009">
    <property type="protein sequence ID" value="KAJ1149036.1"/>
    <property type="molecule type" value="Genomic_DNA"/>
</dbReference>
<evidence type="ECO:0000313" key="3">
    <source>
        <dbReference type="Proteomes" id="UP001066276"/>
    </source>
</evidence>
<organism evidence="2 3">
    <name type="scientific">Pleurodeles waltl</name>
    <name type="common">Iberian ribbed newt</name>
    <dbReference type="NCBI Taxonomy" id="8319"/>
    <lineage>
        <taxon>Eukaryota</taxon>
        <taxon>Metazoa</taxon>
        <taxon>Chordata</taxon>
        <taxon>Craniata</taxon>
        <taxon>Vertebrata</taxon>
        <taxon>Euteleostomi</taxon>
        <taxon>Amphibia</taxon>
        <taxon>Batrachia</taxon>
        <taxon>Caudata</taxon>
        <taxon>Salamandroidea</taxon>
        <taxon>Salamandridae</taxon>
        <taxon>Pleurodelinae</taxon>
        <taxon>Pleurodeles</taxon>
    </lineage>
</organism>
<comment type="caution">
    <text evidence="2">The sequence shown here is derived from an EMBL/GenBank/DDBJ whole genome shotgun (WGS) entry which is preliminary data.</text>
</comment>
<keyword evidence="3" id="KW-1185">Reference proteome</keyword>
<evidence type="ECO:0000256" key="1">
    <source>
        <dbReference type="SAM" id="MobiDB-lite"/>
    </source>
</evidence>